<name>A0A6V8KMH5_9ACTN</name>
<evidence type="ECO:0000313" key="3">
    <source>
        <dbReference type="Proteomes" id="UP000482960"/>
    </source>
</evidence>
<accession>A0A6V8KMH5</accession>
<feature type="signal peptide" evidence="1">
    <location>
        <begin position="1"/>
        <end position="46"/>
    </location>
</feature>
<evidence type="ECO:0008006" key="4">
    <source>
        <dbReference type="Google" id="ProtNLM"/>
    </source>
</evidence>
<comment type="caution">
    <text evidence="2">The sequence shown here is derived from an EMBL/GenBank/DDBJ whole genome shotgun (WGS) entry which is preliminary data.</text>
</comment>
<feature type="chain" id="PRO_5029018593" description="Secreted protein" evidence="1">
    <location>
        <begin position="47"/>
        <end position="124"/>
    </location>
</feature>
<evidence type="ECO:0000256" key="1">
    <source>
        <dbReference type="SAM" id="SignalP"/>
    </source>
</evidence>
<reference evidence="2 3" key="2">
    <citation type="submission" date="2020-03" db="EMBL/GenBank/DDBJ databases">
        <authorList>
            <person name="Ichikawa N."/>
            <person name="Kimura A."/>
            <person name="Kitahashi Y."/>
            <person name="Uohara A."/>
        </authorList>
    </citation>
    <scope>NUCLEOTIDE SEQUENCE [LARGE SCALE GENOMIC DNA]</scope>
    <source>
        <strain evidence="2 3">NBRC 108638</strain>
    </source>
</reference>
<dbReference type="EMBL" id="BLPG01000001">
    <property type="protein sequence ID" value="GFJ86363.1"/>
    <property type="molecule type" value="Genomic_DNA"/>
</dbReference>
<gene>
    <name evidence="2" type="ORF">Prum_000050</name>
</gene>
<dbReference type="Proteomes" id="UP000482960">
    <property type="component" value="Unassembled WGS sequence"/>
</dbReference>
<evidence type="ECO:0000313" key="2">
    <source>
        <dbReference type="EMBL" id="GFJ86363.1"/>
    </source>
</evidence>
<sequence length="124" mass="13069">MRGRMRGRKALLSAVAGVPRITVGKLALVVAAVAAAVTLTPAAASAAPTNCNLATRDYPYSNYPGATTICNGGTGQYRVWITCLNDNTGGSQTYYGPWVAIGNFSTKDCNSTYSHRGDYGRNTQ</sequence>
<reference evidence="2 3" key="1">
    <citation type="submission" date="2020-03" db="EMBL/GenBank/DDBJ databases">
        <title>Whole genome shotgun sequence of Phytohabitans rumicis NBRC 108638.</title>
        <authorList>
            <person name="Komaki H."/>
            <person name="Tamura T."/>
        </authorList>
    </citation>
    <scope>NUCLEOTIDE SEQUENCE [LARGE SCALE GENOMIC DNA]</scope>
    <source>
        <strain evidence="2 3">NBRC 108638</strain>
    </source>
</reference>
<keyword evidence="3" id="KW-1185">Reference proteome</keyword>
<keyword evidence="1" id="KW-0732">Signal</keyword>
<proteinExistence type="predicted"/>
<dbReference type="AlphaFoldDB" id="A0A6V8KMH5"/>
<organism evidence="2 3">
    <name type="scientific">Phytohabitans rumicis</name>
    <dbReference type="NCBI Taxonomy" id="1076125"/>
    <lineage>
        <taxon>Bacteria</taxon>
        <taxon>Bacillati</taxon>
        <taxon>Actinomycetota</taxon>
        <taxon>Actinomycetes</taxon>
        <taxon>Micromonosporales</taxon>
        <taxon>Micromonosporaceae</taxon>
    </lineage>
</organism>
<protein>
    <recommendedName>
        <fullName evidence="4">Secreted protein</fullName>
    </recommendedName>
</protein>